<keyword evidence="3" id="KW-0255">Endonuclease</keyword>
<dbReference type="InterPro" id="IPR025724">
    <property type="entry name" value="GAG-pre-integrase_dom"/>
</dbReference>
<keyword evidence="8" id="KW-0239">DNA-directed DNA polymerase</keyword>
<evidence type="ECO:0000256" key="1">
    <source>
        <dbReference type="ARBA" id="ARBA00022722"/>
    </source>
</evidence>
<accession>A0ABQ5A713</accession>
<dbReference type="Pfam" id="PF13976">
    <property type="entry name" value="gag_pre-integrs"/>
    <property type="match status" value="1"/>
</dbReference>
<feature type="domain" description="Integrase catalytic" evidence="10">
    <location>
        <begin position="165"/>
        <end position="242"/>
    </location>
</feature>
<dbReference type="EMBL" id="BQNB010011918">
    <property type="protein sequence ID" value="GJS96863.1"/>
    <property type="molecule type" value="Genomic_DNA"/>
</dbReference>
<protein>
    <submittedName>
        <fullName evidence="11">Retrovirus-related pol polyprotein from transposon TNT 1-94</fullName>
    </submittedName>
</protein>
<dbReference type="SUPFAM" id="SSF53098">
    <property type="entry name" value="Ribonuclease H-like"/>
    <property type="match status" value="1"/>
</dbReference>
<evidence type="ECO:0000256" key="5">
    <source>
        <dbReference type="ARBA" id="ARBA00022842"/>
    </source>
</evidence>
<dbReference type="PANTHER" id="PTHR42648:SF11">
    <property type="entry name" value="TRANSPOSON TY4-P GAG-POL POLYPROTEIN"/>
    <property type="match status" value="1"/>
</dbReference>
<dbReference type="PROSITE" id="PS50994">
    <property type="entry name" value="INTEGRASE"/>
    <property type="match status" value="1"/>
</dbReference>
<evidence type="ECO:0000256" key="6">
    <source>
        <dbReference type="ARBA" id="ARBA00022908"/>
    </source>
</evidence>
<dbReference type="Proteomes" id="UP001151760">
    <property type="component" value="Unassembled WGS sequence"/>
</dbReference>
<reference evidence="11" key="1">
    <citation type="journal article" date="2022" name="Int. J. Mol. Sci.">
        <title>Draft Genome of Tanacetum Coccineum: Genomic Comparison of Closely Related Tanacetum-Family Plants.</title>
        <authorList>
            <person name="Yamashiro T."/>
            <person name="Shiraishi A."/>
            <person name="Nakayama K."/>
            <person name="Satake H."/>
        </authorList>
    </citation>
    <scope>NUCLEOTIDE SEQUENCE</scope>
</reference>
<evidence type="ECO:0000313" key="12">
    <source>
        <dbReference type="Proteomes" id="UP001151760"/>
    </source>
</evidence>
<keyword evidence="8" id="KW-0548">Nucleotidyltransferase</keyword>
<keyword evidence="1" id="KW-0540">Nuclease</keyword>
<dbReference type="InterPro" id="IPR036397">
    <property type="entry name" value="RNaseH_sf"/>
</dbReference>
<gene>
    <name evidence="11" type="ORF">Tco_0803831</name>
</gene>
<dbReference type="InterPro" id="IPR012337">
    <property type="entry name" value="RNaseH-like_sf"/>
</dbReference>
<evidence type="ECO:0000256" key="8">
    <source>
        <dbReference type="ARBA" id="ARBA00022932"/>
    </source>
</evidence>
<sequence>MKSYGDQINEEAVVSKFLRSLNLKFNHVVAAIEEAHDLSSYSFGELISSLLTHEGTPHKNKPRRKHSKLKSDLVAGASVKNIWHLRYGHLSINGLQFLEHKGMVIGLSKIDTIDFCEDCVYGNQSRPSFPIRLLHVSWAYFLKNKLEASDYFKKYVEKQSGRNIKVLRTDRGGEFMPTEFIILCGEYGIHRELTAPYTPQQNGVAERKNCTNVEMSQRITIKIMINTTLDKSIKVSIIFQGF</sequence>
<keyword evidence="12" id="KW-1185">Reference proteome</keyword>
<dbReference type="InterPro" id="IPR039537">
    <property type="entry name" value="Retrotran_Ty1/copia-like"/>
</dbReference>
<dbReference type="InterPro" id="IPR001584">
    <property type="entry name" value="Integrase_cat-core"/>
</dbReference>
<evidence type="ECO:0000256" key="7">
    <source>
        <dbReference type="ARBA" id="ARBA00022918"/>
    </source>
</evidence>
<keyword evidence="4" id="KW-0378">Hydrolase</keyword>
<comment type="caution">
    <text evidence="11">The sequence shown here is derived from an EMBL/GenBank/DDBJ whole genome shotgun (WGS) entry which is preliminary data.</text>
</comment>
<evidence type="ECO:0000259" key="10">
    <source>
        <dbReference type="PROSITE" id="PS50994"/>
    </source>
</evidence>
<keyword evidence="8" id="KW-0808">Transferase</keyword>
<evidence type="ECO:0000256" key="4">
    <source>
        <dbReference type="ARBA" id="ARBA00022801"/>
    </source>
</evidence>
<evidence type="ECO:0000313" key="11">
    <source>
        <dbReference type="EMBL" id="GJS96863.1"/>
    </source>
</evidence>
<proteinExistence type="predicted"/>
<organism evidence="11 12">
    <name type="scientific">Tanacetum coccineum</name>
    <dbReference type="NCBI Taxonomy" id="301880"/>
    <lineage>
        <taxon>Eukaryota</taxon>
        <taxon>Viridiplantae</taxon>
        <taxon>Streptophyta</taxon>
        <taxon>Embryophyta</taxon>
        <taxon>Tracheophyta</taxon>
        <taxon>Spermatophyta</taxon>
        <taxon>Magnoliopsida</taxon>
        <taxon>eudicotyledons</taxon>
        <taxon>Gunneridae</taxon>
        <taxon>Pentapetalae</taxon>
        <taxon>asterids</taxon>
        <taxon>campanulids</taxon>
        <taxon>Asterales</taxon>
        <taxon>Asteraceae</taxon>
        <taxon>Asteroideae</taxon>
        <taxon>Anthemideae</taxon>
        <taxon>Anthemidinae</taxon>
        <taxon>Tanacetum</taxon>
    </lineage>
</organism>
<keyword evidence="7" id="KW-0695">RNA-directed DNA polymerase</keyword>
<keyword evidence="9" id="KW-0233">DNA recombination</keyword>
<evidence type="ECO:0000256" key="2">
    <source>
        <dbReference type="ARBA" id="ARBA00022723"/>
    </source>
</evidence>
<evidence type="ECO:0000256" key="9">
    <source>
        <dbReference type="ARBA" id="ARBA00023172"/>
    </source>
</evidence>
<evidence type="ECO:0000256" key="3">
    <source>
        <dbReference type="ARBA" id="ARBA00022759"/>
    </source>
</evidence>
<keyword evidence="2" id="KW-0479">Metal-binding</keyword>
<name>A0ABQ5A713_9ASTR</name>
<keyword evidence="6" id="KW-0229">DNA integration</keyword>
<keyword evidence="5" id="KW-0460">Magnesium</keyword>
<dbReference type="Gene3D" id="3.30.420.10">
    <property type="entry name" value="Ribonuclease H-like superfamily/Ribonuclease H"/>
    <property type="match status" value="1"/>
</dbReference>
<dbReference type="PANTHER" id="PTHR42648">
    <property type="entry name" value="TRANSPOSASE, PUTATIVE-RELATED"/>
    <property type="match status" value="1"/>
</dbReference>
<reference evidence="11" key="2">
    <citation type="submission" date="2022-01" db="EMBL/GenBank/DDBJ databases">
        <authorList>
            <person name="Yamashiro T."/>
            <person name="Shiraishi A."/>
            <person name="Satake H."/>
            <person name="Nakayama K."/>
        </authorList>
    </citation>
    <scope>NUCLEOTIDE SEQUENCE</scope>
</reference>